<dbReference type="AlphaFoldDB" id="A0A857A979"/>
<evidence type="ECO:0000313" key="2">
    <source>
        <dbReference type="EMBL" id="QGS11434.1"/>
    </source>
</evidence>
<accession>A0A857A979</accession>
<name>A0A857A979_9ACTO</name>
<keyword evidence="1" id="KW-0472">Membrane</keyword>
<gene>
    <name evidence="2" type="ORF">FOC40_08485</name>
</gene>
<keyword evidence="1" id="KW-1133">Transmembrane helix</keyword>
<protein>
    <submittedName>
        <fullName evidence="2">Uncharacterized protein</fullName>
    </submittedName>
</protein>
<feature type="transmembrane region" description="Helical" evidence="1">
    <location>
        <begin position="22"/>
        <end position="43"/>
    </location>
</feature>
<organism evidence="2 3">
    <name type="scientific">Schaalia odontolytica</name>
    <dbReference type="NCBI Taxonomy" id="1660"/>
    <lineage>
        <taxon>Bacteria</taxon>
        <taxon>Bacillati</taxon>
        <taxon>Actinomycetota</taxon>
        <taxon>Actinomycetes</taxon>
        <taxon>Actinomycetales</taxon>
        <taxon>Actinomycetaceae</taxon>
        <taxon>Schaalia</taxon>
    </lineage>
</organism>
<sequence length="87" mass="9748">MNALDLTSPQQAPMNNTSIGHVAAKMLLTAACILLVGTVSYSIVTGRTPMNWCFYSGMILLLIHRIPMMIERARHRREEQQHASEIP</sequence>
<reference evidence="2 3" key="1">
    <citation type="submission" date="2019-11" db="EMBL/GenBank/DDBJ databases">
        <title>FDA dAtabase for Regulatory Grade micrObial Sequences (FDA-ARGOS): Supporting development and validation of Infectious Disease Dx tests.</title>
        <authorList>
            <person name="Stonesifer R."/>
            <person name="Tallon L."/>
            <person name="Sadzewicz L."/>
            <person name="Vavikolanu K."/>
            <person name="Mehta A."/>
            <person name="Aluvathingal J."/>
            <person name="Nadendla S."/>
            <person name="Myers T."/>
            <person name="Yan Y."/>
            <person name="Sichtig H."/>
        </authorList>
    </citation>
    <scope>NUCLEOTIDE SEQUENCE [LARGE SCALE GENOMIC DNA]</scope>
    <source>
        <strain evidence="2 3">FDAARGOS_732</strain>
    </source>
</reference>
<proteinExistence type="predicted"/>
<evidence type="ECO:0000313" key="3">
    <source>
        <dbReference type="Proteomes" id="UP000424490"/>
    </source>
</evidence>
<dbReference type="EMBL" id="CP046315">
    <property type="protein sequence ID" value="QGS11434.1"/>
    <property type="molecule type" value="Genomic_DNA"/>
</dbReference>
<dbReference type="Proteomes" id="UP000424490">
    <property type="component" value="Chromosome"/>
</dbReference>
<dbReference type="RefSeq" id="WP_131240505.1">
    <property type="nucleotide sequence ID" value="NZ_CP046315.1"/>
</dbReference>
<keyword evidence="1" id="KW-0812">Transmembrane</keyword>
<evidence type="ECO:0000256" key="1">
    <source>
        <dbReference type="SAM" id="Phobius"/>
    </source>
</evidence>
<feature type="transmembrane region" description="Helical" evidence="1">
    <location>
        <begin position="49"/>
        <end position="67"/>
    </location>
</feature>